<name>A0A5B8XM05_9DELT</name>
<organism evidence="1 2">
    <name type="scientific">Microvenator marinus</name>
    <dbReference type="NCBI Taxonomy" id="2600177"/>
    <lineage>
        <taxon>Bacteria</taxon>
        <taxon>Deltaproteobacteria</taxon>
        <taxon>Bradymonadales</taxon>
        <taxon>Microvenatoraceae</taxon>
        <taxon>Microvenator</taxon>
    </lineage>
</organism>
<sequence>MQVSKMFFLMVIWLAGGCSTYLYSPPARVSPLESPGILEEGASSAEIQTSVNGAIFGPDLVKIGAQVSQGISDEVEVGGEFNMISLGRDDHAEHNIAEDHHPNIYTARLSAKWSPEVVENYVAFTAGLGGGLSAAGGFVSPDVGVVMGYKNPYVTPFVSSAVYVSQPVNPIALDMRKHDEVDPDIRQPKFTHGYSVASGATLHLKQVDLTPGFSIDFLDDSNQSTAFIGLHFGFRANFD</sequence>
<gene>
    <name evidence="1" type="ORF">FRD01_05420</name>
</gene>
<dbReference type="RefSeq" id="WP_146958352.1">
    <property type="nucleotide sequence ID" value="NZ_CP042467.1"/>
</dbReference>
<evidence type="ECO:0008006" key="3">
    <source>
        <dbReference type="Google" id="ProtNLM"/>
    </source>
</evidence>
<dbReference type="KEGG" id="bbae:FRD01_05420"/>
<dbReference type="AlphaFoldDB" id="A0A5B8XM05"/>
<dbReference type="PROSITE" id="PS51257">
    <property type="entry name" value="PROKAR_LIPOPROTEIN"/>
    <property type="match status" value="1"/>
</dbReference>
<evidence type="ECO:0000313" key="1">
    <source>
        <dbReference type="EMBL" id="QED26694.1"/>
    </source>
</evidence>
<proteinExistence type="predicted"/>
<reference evidence="1 2" key="1">
    <citation type="submission" date="2019-08" db="EMBL/GenBank/DDBJ databases">
        <authorList>
            <person name="Liang Q."/>
        </authorList>
    </citation>
    <scope>NUCLEOTIDE SEQUENCE [LARGE SCALE GENOMIC DNA]</scope>
    <source>
        <strain evidence="1 2">V1718</strain>
    </source>
</reference>
<dbReference type="EMBL" id="CP042467">
    <property type="protein sequence ID" value="QED26694.1"/>
    <property type="molecule type" value="Genomic_DNA"/>
</dbReference>
<accession>A0A5B8XM05</accession>
<dbReference type="Proteomes" id="UP000321595">
    <property type="component" value="Chromosome"/>
</dbReference>
<evidence type="ECO:0000313" key="2">
    <source>
        <dbReference type="Proteomes" id="UP000321595"/>
    </source>
</evidence>
<keyword evidence="2" id="KW-1185">Reference proteome</keyword>
<protein>
    <recommendedName>
        <fullName evidence="3">Outer membrane protein beta-barrel domain-containing protein</fullName>
    </recommendedName>
</protein>
<dbReference type="OrthoDB" id="5539183at2"/>